<evidence type="ECO:0000313" key="4">
    <source>
        <dbReference type="Proteomes" id="UP001295684"/>
    </source>
</evidence>
<dbReference type="GO" id="GO:0005634">
    <property type="term" value="C:nucleus"/>
    <property type="evidence" value="ECO:0007669"/>
    <property type="project" value="TreeGrafter"/>
</dbReference>
<keyword evidence="2" id="KW-0812">Transmembrane</keyword>
<dbReference type="Proteomes" id="UP001295684">
    <property type="component" value="Unassembled WGS sequence"/>
</dbReference>
<protein>
    <submittedName>
        <fullName evidence="3">Uncharacterized protein</fullName>
    </submittedName>
</protein>
<dbReference type="AlphaFoldDB" id="A0AAD1XZK4"/>
<feature type="compositionally biased region" description="Acidic residues" evidence="1">
    <location>
        <begin position="854"/>
        <end position="863"/>
    </location>
</feature>
<proteinExistence type="predicted"/>
<dbReference type="PANTHER" id="PTHR31398">
    <property type="entry name" value="MEIOTIC NUCLEAR DIVISION PROTEIN 1 HOMOLOG"/>
    <property type="match status" value="1"/>
</dbReference>
<keyword evidence="2" id="KW-0472">Membrane</keyword>
<feature type="compositionally biased region" description="Basic and acidic residues" evidence="1">
    <location>
        <begin position="778"/>
        <end position="791"/>
    </location>
</feature>
<feature type="compositionally biased region" description="Basic and acidic residues" evidence="1">
    <location>
        <begin position="839"/>
        <end position="853"/>
    </location>
</feature>
<dbReference type="GO" id="GO:0007131">
    <property type="term" value="P:reciprocal meiotic recombination"/>
    <property type="evidence" value="ECO:0007669"/>
    <property type="project" value="TreeGrafter"/>
</dbReference>
<organism evidence="3 4">
    <name type="scientific">Euplotes crassus</name>
    <dbReference type="NCBI Taxonomy" id="5936"/>
    <lineage>
        <taxon>Eukaryota</taxon>
        <taxon>Sar</taxon>
        <taxon>Alveolata</taxon>
        <taxon>Ciliophora</taxon>
        <taxon>Intramacronucleata</taxon>
        <taxon>Spirotrichea</taxon>
        <taxon>Hypotrichia</taxon>
        <taxon>Euplotida</taxon>
        <taxon>Euplotidae</taxon>
        <taxon>Moneuplotes</taxon>
    </lineage>
</organism>
<evidence type="ECO:0000256" key="2">
    <source>
        <dbReference type="SAM" id="Phobius"/>
    </source>
</evidence>
<dbReference type="PANTHER" id="PTHR31398:SF0">
    <property type="entry name" value="MEIOTIC NUCLEAR DIVISION PROTEIN 1 HOMOLOG"/>
    <property type="match status" value="1"/>
</dbReference>
<keyword evidence="2" id="KW-1133">Transmembrane helix</keyword>
<feature type="transmembrane region" description="Helical" evidence="2">
    <location>
        <begin position="329"/>
        <end position="351"/>
    </location>
</feature>
<feature type="compositionally biased region" description="Basic and acidic residues" evidence="1">
    <location>
        <begin position="864"/>
        <end position="897"/>
    </location>
</feature>
<comment type="caution">
    <text evidence="3">The sequence shown here is derived from an EMBL/GenBank/DDBJ whole genome shotgun (WGS) entry which is preliminary data.</text>
</comment>
<keyword evidence="4" id="KW-1185">Reference proteome</keyword>
<sequence>MGFQRYKKRFFKNAVQTYKSIDIYAKDLTLTFEGEDKHTTYVGATLTTMILIFMIIYAGFQLETMFKRKQTTVNLKSVYQDLTKNYDNISLSDYGFDLALQLSSDGNTTYDESIYKFKVLNINSYWQTNSNGVATRIRQETELPLHICTDYNGTDDDISRLGINKTYWCPQKKDYSIGGSFQAPNYRYVEVQVFKCHSKIGTATCDSDQTKIDEFINNGRLSVAYNNFYFDSDDYDSPVKRFIDDKLWVNLMADRMKDSDVFVRQNEISLQDGYVQITGEEKKEFISISGARETFDNIWSDWPKVAGLFFRVDTIKDSYERQVYSSGDLLAQVGGIFSFLKVIGGVLVYIFSERLLVASLAGKLYQVYDNKPDVQEKGYKPHSFDNGDSIVQINHSSNKIHDISAVSLVNEEDKLLKKRNPVRNIFKNALYCQTKTDIISNKLKDNKRLDDVDRLKIKNLVTCRKRFNYNSFHVLQYIICCVACRQRRNKKKWKRHLLYKKAEDKVFEQLDVVNILKWIEQLKLLTKVLLNNKQKFWLKFQKEHILEIDNDSDFEIEKKWKEFEQGDRDFIRRYEKKDPQAVERMNKMLQNLEYGNRSNFDQKILMGLFEEYASNSDEEENVNRVMNSDEERKEFYSLSINPERKKQFNSNKDNDDQYDLSNLKNLYNNPEESLLYIGARKKFNSQATIQDQKHKQIRKKTKLKSSMLDQVTGSKGAFKSKSFNKGNKEKPNKKYLKIKNKPSPVASQNVEPSDSASSDSAPIEPPKPDPYTFTSIEQKMKLIRAAEVRQMEEEEEKENERKKQERKRKKEEQKRKEQEEKERKEKERKEKEEEEEEGKEMKKEEEEKEMKEIEELELMDEAENLDKNKMNEDEEKEVERLMKEEGDKNEELKKDQWMEDDQKEDSNRDLIKETIEANKMLPRKFDSP</sequence>
<accession>A0AAD1XZK4</accession>
<feature type="region of interest" description="Disordered" evidence="1">
    <location>
        <begin position="687"/>
        <end position="909"/>
    </location>
</feature>
<name>A0AAD1XZK4_EUPCR</name>
<feature type="transmembrane region" description="Helical" evidence="2">
    <location>
        <begin position="41"/>
        <end position="60"/>
    </location>
</feature>
<feature type="compositionally biased region" description="Low complexity" evidence="1">
    <location>
        <begin position="752"/>
        <end position="762"/>
    </location>
</feature>
<reference evidence="3" key="1">
    <citation type="submission" date="2023-07" db="EMBL/GenBank/DDBJ databases">
        <authorList>
            <consortium name="AG Swart"/>
            <person name="Singh M."/>
            <person name="Singh A."/>
            <person name="Seah K."/>
            <person name="Emmerich C."/>
        </authorList>
    </citation>
    <scope>NUCLEOTIDE SEQUENCE</scope>
    <source>
        <strain evidence="3">DP1</strain>
    </source>
</reference>
<evidence type="ECO:0000313" key="3">
    <source>
        <dbReference type="EMBL" id="CAI2381768.1"/>
    </source>
</evidence>
<evidence type="ECO:0000256" key="1">
    <source>
        <dbReference type="SAM" id="MobiDB-lite"/>
    </source>
</evidence>
<dbReference type="EMBL" id="CAMPGE010023890">
    <property type="protein sequence ID" value="CAI2381768.1"/>
    <property type="molecule type" value="Genomic_DNA"/>
</dbReference>
<feature type="compositionally biased region" description="Basic and acidic residues" evidence="1">
    <location>
        <begin position="810"/>
        <end position="831"/>
    </location>
</feature>
<gene>
    <name evidence="3" type="ORF">ECRASSUSDP1_LOCUS23231</name>
</gene>